<sequence>MADNYHHGPEIVEHLEGNSVVREVKSAVTFVVGTAPIQDIYATAGDRAQAINKRIVIRRREQIAELLGPRKAGYSLPEAIESMFNKVQSGKGGGTIVAVNVFDPDTHKEGTMPDPTKVTAADVVGTYSAGGVASGFKLARGMFNTLGYFPKILAAPRFTTLAGVRAEMEVQANDLSAVYIADLPAGLTVQQAVEARGATGSHNTSSMRAILTYPHLKAYDPVIDDVAVQPYSQHLAGMMIASDLSYGYHYSPSNRQMGDVLGLERDLEFIPGRYDSDQNALNEAGIFTAMNYFGSGYRTWGNRTAGFPTMTTAHQFIHVRRVLDMIHEAALYYLMDKIDRPATKNFLDDVEEDVDAFLRKKEGEGALYGGRFRFDRTKTTSRDATDGRFYYRLDCMPVGVTERLTVDSYLDISFAQTALGLTS</sequence>
<dbReference type="InterPro" id="IPR035089">
    <property type="entry name" value="Phage_sheath_subtilisin"/>
</dbReference>
<dbReference type="InterPro" id="IPR052042">
    <property type="entry name" value="Tail_sheath_structural"/>
</dbReference>
<proteinExistence type="inferred from homology"/>
<gene>
    <name evidence="4" type="primary">gpFI</name>
    <name evidence="4" type="ORF">STARVERO_00328</name>
</gene>
<evidence type="ECO:0000259" key="3">
    <source>
        <dbReference type="Pfam" id="PF17482"/>
    </source>
</evidence>
<evidence type="ECO:0000256" key="1">
    <source>
        <dbReference type="ARBA" id="ARBA00008005"/>
    </source>
</evidence>
<protein>
    <submittedName>
        <fullName evidence="4">Prophage major tail sheath protein</fullName>
    </submittedName>
</protein>
<dbReference type="Pfam" id="PF17482">
    <property type="entry name" value="Phage_sheath_1C"/>
    <property type="match status" value="1"/>
</dbReference>
<dbReference type="AlphaFoldDB" id="A0A5S9NEJ8"/>
<dbReference type="RefSeq" id="WP_159597674.1">
    <property type="nucleotide sequence ID" value="NZ_CACSAS010000001.1"/>
</dbReference>
<dbReference type="InterPro" id="IPR020287">
    <property type="entry name" value="Tail_sheath_C"/>
</dbReference>
<evidence type="ECO:0000313" key="5">
    <source>
        <dbReference type="Proteomes" id="UP000433050"/>
    </source>
</evidence>
<accession>A0A5S9NEJ8</accession>
<name>A0A5S9NEJ8_9HYPH</name>
<reference evidence="4 5" key="1">
    <citation type="submission" date="2019-12" db="EMBL/GenBank/DDBJ databases">
        <authorList>
            <person name="Reyes-Prieto M."/>
        </authorList>
    </citation>
    <scope>NUCLEOTIDE SEQUENCE [LARGE SCALE GENOMIC DNA]</scope>
    <source>
        <strain evidence="4">HF14-78462</strain>
    </source>
</reference>
<keyword evidence="5" id="KW-1185">Reference proteome</keyword>
<organism evidence="4 5">
    <name type="scientific">Starkeya nomas</name>
    <dbReference type="NCBI Taxonomy" id="2666134"/>
    <lineage>
        <taxon>Bacteria</taxon>
        <taxon>Pseudomonadati</taxon>
        <taxon>Pseudomonadota</taxon>
        <taxon>Alphaproteobacteria</taxon>
        <taxon>Hyphomicrobiales</taxon>
        <taxon>Xanthobacteraceae</taxon>
        <taxon>Starkeya</taxon>
    </lineage>
</organism>
<evidence type="ECO:0000313" key="4">
    <source>
        <dbReference type="EMBL" id="CAA0086906.1"/>
    </source>
</evidence>
<dbReference type="PANTHER" id="PTHR35861:SF1">
    <property type="entry name" value="PHAGE TAIL SHEATH PROTEIN"/>
    <property type="match status" value="1"/>
</dbReference>
<dbReference type="EMBL" id="CACSAS010000001">
    <property type="protein sequence ID" value="CAA0086906.1"/>
    <property type="molecule type" value="Genomic_DNA"/>
</dbReference>
<dbReference type="PANTHER" id="PTHR35861">
    <property type="match status" value="1"/>
</dbReference>
<comment type="similarity">
    <text evidence="1">Belongs to the myoviridae tail sheath protein family.</text>
</comment>
<dbReference type="Gene3D" id="3.40.50.11780">
    <property type="match status" value="1"/>
</dbReference>
<dbReference type="Proteomes" id="UP000433050">
    <property type="component" value="Unassembled WGS sequence"/>
</dbReference>
<evidence type="ECO:0000259" key="2">
    <source>
        <dbReference type="Pfam" id="PF04984"/>
    </source>
</evidence>
<feature type="domain" description="Tail sheath protein C-terminal" evidence="3">
    <location>
        <begin position="314"/>
        <end position="409"/>
    </location>
</feature>
<feature type="domain" description="Tail sheath protein subtilisin-like" evidence="2">
    <location>
        <begin position="137"/>
        <end position="305"/>
    </location>
</feature>
<dbReference type="Pfam" id="PF04984">
    <property type="entry name" value="Phage_sheath_1"/>
    <property type="match status" value="1"/>
</dbReference>